<dbReference type="Pfam" id="PF12169">
    <property type="entry name" value="DNA_pol3_gamma3"/>
    <property type="match status" value="1"/>
</dbReference>
<dbReference type="NCBIfam" id="TIGR02397">
    <property type="entry name" value="dnaX_nterm"/>
    <property type="match status" value="1"/>
</dbReference>
<gene>
    <name evidence="11 14" type="primary">dnaX</name>
    <name evidence="14" type="ORF">RM540_11670</name>
</gene>
<proteinExistence type="inferred from homology"/>
<dbReference type="SUPFAM" id="SSF52540">
    <property type="entry name" value="P-loop containing nucleoside triphosphate hydrolases"/>
    <property type="match status" value="1"/>
</dbReference>
<evidence type="ECO:0000256" key="5">
    <source>
        <dbReference type="ARBA" id="ARBA00022723"/>
    </source>
</evidence>
<dbReference type="CDD" id="cd18137">
    <property type="entry name" value="HLD_clamp_pol_III_gamma_tau"/>
    <property type="match status" value="1"/>
</dbReference>
<dbReference type="CDD" id="cd00009">
    <property type="entry name" value="AAA"/>
    <property type="match status" value="1"/>
</dbReference>
<dbReference type="EMBL" id="JAVRHT010000027">
    <property type="protein sequence ID" value="MDT0632408.1"/>
    <property type="molecule type" value="Genomic_DNA"/>
</dbReference>
<evidence type="ECO:0000256" key="3">
    <source>
        <dbReference type="ARBA" id="ARBA00022695"/>
    </source>
</evidence>
<feature type="compositionally biased region" description="Pro residues" evidence="12">
    <location>
        <begin position="439"/>
        <end position="458"/>
    </location>
</feature>
<evidence type="ECO:0000256" key="12">
    <source>
        <dbReference type="SAM" id="MobiDB-lite"/>
    </source>
</evidence>
<keyword evidence="3 11" id="KW-0548">Nucleotidyltransferase</keyword>
<dbReference type="Pfam" id="PF22608">
    <property type="entry name" value="DNAX_ATPase_lid"/>
    <property type="match status" value="1"/>
</dbReference>
<evidence type="ECO:0000313" key="15">
    <source>
        <dbReference type="Proteomes" id="UP001267426"/>
    </source>
</evidence>
<dbReference type="PANTHER" id="PTHR11669:SF0">
    <property type="entry name" value="PROTEIN STICHEL-LIKE 2"/>
    <property type="match status" value="1"/>
</dbReference>
<sequence length="734" mass="75656">MADTPAPRYLVTARKYRPQTFGDLVAQEHVAQTLRNAITSGRLAHAYLFSGPRGVGKTTAARILAKAVNCQTPLDQRPDAEPCRTCDSCLAFEAGRSLNVIEIDAASNNRVEDIRELRDTVRVPPQGADKKVYILDEVHMLSASAFNALLKTLEEPPPYALFIFATTEPHKVLPTILSRTQRFDFRRIAVPEIVGRLRAICEAEGVRADDESLVLLARKGDGALRDALSLFDQALSLCGDTVEIGPLREALGVVDADLYFAATDRARAGDRAGLLDLVEHVVQSGHDLNEFVLGLADHVRNLLVARATGSGALIEGTEATRDRYLRAAGPYAEADLLHLLLLSDGAASDLRESRQPRLTLELALLKMASLESALDLGRLIDRLDGLEAAARDGALAAPASAPAAPPPAAPAASTAPPSAPAASAAAPSAGAPASSAAPPSVPAPSAAPPSAPAAPPASEPAASPAAQTSEPPAGYAARPPAAAPPSAGGAVPEPPASAEPAPSAPPRPPAAPPQQEQPPPHTDRDDPMGGRGGDDGGVPRPPRPAPAPPPAGGPPAAAPRPAPARPGGALFGRPALRRPSGGDGQTGGAATLAVPDAPSATGGAAPAEPIGPALGQVQDAWPRFVEAVRAEVGVRVGAIVQGGRALRVRRGAVEVGLDDDFACRVADEHAAVLADVLMGVLGGEAPPVRYVVAPAEALETGAPADPFDALKQMRQEHPVVRALFERFGAEIVWQ</sequence>
<feature type="compositionally biased region" description="Pro residues" evidence="12">
    <location>
        <begin position="539"/>
        <end position="564"/>
    </location>
</feature>
<evidence type="ECO:0000256" key="7">
    <source>
        <dbReference type="ARBA" id="ARBA00022833"/>
    </source>
</evidence>
<organism evidence="14 15">
    <name type="scientific">Rubrivirga litoralis</name>
    <dbReference type="NCBI Taxonomy" id="3075598"/>
    <lineage>
        <taxon>Bacteria</taxon>
        <taxon>Pseudomonadati</taxon>
        <taxon>Rhodothermota</taxon>
        <taxon>Rhodothermia</taxon>
        <taxon>Rhodothermales</taxon>
        <taxon>Rubricoccaceae</taxon>
        <taxon>Rubrivirga</taxon>
    </lineage>
</organism>
<keyword evidence="4 11" id="KW-0235">DNA replication</keyword>
<dbReference type="Gene3D" id="3.40.50.300">
    <property type="entry name" value="P-loop containing nucleotide triphosphate hydrolases"/>
    <property type="match status" value="1"/>
</dbReference>
<dbReference type="SUPFAM" id="SSF48019">
    <property type="entry name" value="post-AAA+ oligomerization domain-like"/>
    <property type="match status" value="1"/>
</dbReference>
<evidence type="ECO:0000256" key="4">
    <source>
        <dbReference type="ARBA" id="ARBA00022705"/>
    </source>
</evidence>
<dbReference type="InterPro" id="IPR003593">
    <property type="entry name" value="AAA+_ATPase"/>
</dbReference>
<dbReference type="InterPro" id="IPR050238">
    <property type="entry name" value="DNA_Rep/Repair_Clamp_Loader"/>
</dbReference>
<dbReference type="RefSeq" id="WP_311664262.1">
    <property type="nucleotide sequence ID" value="NZ_JAVRHT010000027.1"/>
</dbReference>
<evidence type="ECO:0000256" key="1">
    <source>
        <dbReference type="ARBA" id="ARBA00006360"/>
    </source>
</evidence>
<keyword evidence="2 11" id="KW-0808">Transferase</keyword>
<feature type="compositionally biased region" description="Basic and acidic residues" evidence="12">
    <location>
        <begin position="521"/>
        <end position="534"/>
    </location>
</feature>
<protein>
    <recommendedName>
        <fullName evidence="11">DNA polymerase III subunit gamma/tau</fullName>
        <ecNumber evidence="11">2.7.7.7</ecNumber>
    </recommendedName>
</protein>
<comment type="similarity">
    <text evidence="1 11">Belongs to the DnaX/STICHEL family.</text>
</comment>
<keyword evidence="6 11" id="KW-0547">Nucleotide-binding</keyword>
<dbReference type="InterPro" id="IPR022754">
    <property type="entry name" value="DNA_pol_III_gamma-3"/>
</dbReference>
<dbReference type="InterPro" id="IPR012763">
    <property type="entry name" value="DNA_pol_III_sug/sutau_N"/>
</dbReference>
<feature type="domain" description="AAA+ ATPase" evidence="13">
    <location>
        <begin position="43"/>
        <end position="189"/>
    </location>
</feature>
<keyword evidence="8 11" id="KW-0067">ATP-binding</keyword>
<comment type="subunit">
    <text evidence="11">DNA polymerase III contains a core (composed of alpha, epsilon and theta chains) that associates with a tau subunit. This core dimerizes to form the POLIII' complex. PolIII' associates with the gamma complex (composed of gamma, delta, delta', psi and chi chains) and with the beta chain to form the complete DNA polymerase III complex.</text>
</comment>
<evidence type="ECO:0000256" key="2">
    <source>
        <dbReference type="ARBA" id="ARBA00022679"/>
    </source>
</evidence>
<feature type="compositionally biased region" description="Pro residues" evidence="12">
    <location>
        <begin position="492"/>
        <end position="520"/>
    </location>
</feature>
<feature type="compositionally biased region" description="Low complexity" evidence="12">
    <location>
        <begin position="600"/>
        <end position="611"/>
    </location>
</feature>
<comment type="caution">
    <text evidence="14">The sequence shown here is derived from an EMBL/GenBank/DDBJ whole genome shotgun (WGS) entry which is preliminary data.</text>
</comment>
<evidence type="ECO:0000256" key="11">
    <source>
        <dbReference type="RuleBase" id="RU364063"/>
    </source>
</evidence>
<evidence type="ECO:0000256" key="10">
    <source>
        <dbReference type="ARBA" id="ARBA00049244"/>
    </source>
</evidence>
<keyword evidence="5" id="KW-0479">Metal-binding</keyword>
<evidence type="ECO:0000256" key="9">
    <source>
        <dbReference type="ARBA" id="ARBA00022932"/>
    </source>
</evidence>
<keyword evidence="9 11" id="KW-0239">DNA-directed DNA polymerase</keyword>
<feature type="compositionally biased region" description="Low complexity" evidence="12">
    <location>
        <begin position="459"/>
        <end position="491"/>
    </location>
</feature>
<dbReference type="InterPro" id="IPR008921">
    <property type="entry name" value="DNA_pol3_clamp-load_cplx_C"/>
</dbReference>
<dbReference type="EC" id="2.7.7.7" evidence="11"/>
<dbReference type="SMART" id="SM00382">
    <property type="entry name" value="AAA"/>
    <property type="match status" value="1"/>
</dbReference>
<feature type="compositionally biased region" description="Low complexity" evidence="12">
    <location>
        <begin position="565"/>
        <end position="574"/>
    </location>
</feature>
<feature type="compositionally biased region" description="Low complexity" evidence="12">
    <location>
        <begin position="410"/>
        <end position="438"/>
    </location>
</feature>
<comment type="function">
    <text evidence="11">DNA polymerase III is a complex, multichain enzyme responsible for most of the replicative synthesis in bacteria. This DNA polymerase also exhibits 3' to 5' exonuclease activity.</text>
</comment>
<dbReference type="NCBIfam" id="NF004046">
    <property type="entry name" value="PRK05563.1"/>
    <property type="match status" value="1"/>
</dbReference>
<feature type="region of interest" description="Disordered" evidence="12">
    <location>
        <begin position="397"/>
        <end position="611"/>
    </location>
</feature>
<dbReference type="InterPro" id="IPR027417">
    <property type="entry name" value="P-loop_NTPase"/>
</dbReference>
<dbReference type="Proteomes" id="UP001267426">
    <property type="component" value="Unassembled WGS sequence"/>
</dbReference>
<evidence type="ECO:0000256" key="8">
    <source>
        <dbReference type="ARBA" id="ARBA00022840"/>
    </source>
</evidence>
<dbReference type="Gene3D" id="1.20.272.10">
    <property type="match status" value="1"/>
</dbReference>
<dbReference type="GO" id="GO:0003887">
    <property type="term" value="F:DNA-directed DNA polymerase activity"/>
    <property type="evidence" value="ECO:0007669"/>
    <property type="project" value="UniProtKB-EC"/>
</dbReference>
<dbReference type="Pfam" id="PF13177">
    <property type="entry name" value="DNA_pol3_delta2"/>
    <property type="match status" value="1"/>
</dbReference>
<comment type="catalytic activity">
    <reaction evidence="10 11">
        <text>DNA(n) + a 2'-deoxyribonucleoside 5'-triphosphate = DNA(n+1) + diphosphate</text>
        <dbReference type="Rhea" id="RHEA:22508"/>
        <dbReference type="Rhea" id="RHEA-COMP:17339"/>
        <dbReference type="Rhea" id="RHEA-COMP:17340"/>
        <dbReference type="ChEBI" id="CHEBI:33019"/>
        <dbReference type="ChEBI" id="CHEBI:61560"/>
        <dbReference type="ChEBI" id="CHEBI:173112"/>
        <dbReference type="EC" id="2.7.7.7"/>
    </reaction>
</comment>
<reference evidence="14 15" key="1">
    <citation type="submission" date="2023-09" db="EMBL/GenBank/DDBJ databases">
        <authorList>
            <person name="Rey-Velasco X."/>
        </authorList>
    </citation>
    <scope>NUCLEOTIDE SEQUENCE [LARGE SCALE GENOMIC DNA]</scope>
    <source>
        <strain evidence="14 15">F394</strain>
    </source>
</reference>
<evidence type="ECO:0000256" key="6">
    <source>
        <dbReference type="ARBA" id="ARBA00022741"/>
    </source>
</evidence>
<dbReference type="InterPro" id="IPR045085">
    <property type="entry name" value="HLD_clamp_pol_III_gamma_tau"/>
</dbReference>
<evidence type="ECO:0000259" key="13">
    <source>
        <dbReference type="SMART" id="SM00382"/>
    </source>
</evidence>
<dbReference type="PANTHER" id="PTHR11669">
    <property type="entry name" value="REPLICATION FACTOR C / DNA POLYMERASE III GAMMA-TAU SUBUNIT"/>
    <property type="match status" value="1"/>
</dbReference>
<dbReference type="Gene3D" id="1.10.8.60">
    <property type="match status" value="1"/>
</dbReference>
<keyword evidence="7" id="KW-0862">Zinc</keyword>
<name>A0ABU3BT10_9BACT</name>
<accession>A0ABU3BT10</accession>
<evidence type="ECO:0000313" key="14">
    <source>
        <dbReference type="EMBL" id="MDT0632408.1"/>
    </source>
</evidence>
<keyword evidence="15" id="KW-1185">Reference proteome</keyword>